<dbReference type="EC" id="2.7.7.65" evidence="1"/>
<evidence type="ECO:0000256" key="3">
    <source>
        <dbReference type="SAM" id="Phobius"/>
    </source>
</evidence>
<name>A0A1T1H8B9_OCELI</name>
<dbReference type="Pfam" id="PF00990">
    <property type="entry name" value="GGDEF"/>
    <property type="match status" value="1"/>
</dbReference>
<dbReference type="InterPro" id="IPR000160">
    <property type="entry name" value="GGDEF_dom"/>
</dbReference>
<sequence length="263" mass="29794">MPDSNRTHLIEKARRIAQYSLMGYLLRATLWPTLLSAALCYSFYLLWAPGCFNIPVAVSLPVMAPLLISAMISLPHYRLFKTLAEEHETLEREVHRRRSLEHDLRLQANTDTLTGLSNRRAFFEEGVRRLRDEPQTLVIIDLDFFKQVNDRFGHDIGDHVLIHIARMLSDHFEPEALLARMGGEEFALLSGLKEKELIEQLQFLNGMLTGQPLIVLGRKINTSLSAGIVRINQNGSLQEGIIAADTYLYKAKANGRCQVQSAI</sequence>
<feature type="transmembrane region" description="Helical" evidence="3">
    <location>
        <begin position="52"/>
        <end position="74"/>
    </location>
</feature>
<dbReference type="RefSeq" id="WP_078320673.1">
    <property type="nucleotide sequence ID" value="NZ_FXTS01000010.1"/>
</dbReference>
<evidence type="ECO:0000313" key="6">
    <source>
        <dbReference type="Proteomes" id="UP000190064"/>
    </source>
</evidence>
<evidence type="ECO:0000256" key="1">
    <source>
        <dbReference type="ARBA" id="ARBA00012528"/>
    </source>
</evidence>
<dbReference type="PANTHER" id="PTHR45138">
    <property type="entry name" value="REGULATORY COMPONENTS OF SENSORY TRANSDUCTION SYSTEM"/>
    <property type="match status" value="1"/>
</dbReference>
<evidence type="ECO:0000259" key="4">
    <source>
        <dbReference type="PROSITE" id="PS50887"/>
    </source>
</evidence>
<evidence type="ECO:0000313" key="5">
    <source>
        <dbReference type="EMBL" id="OOV86093.1"/>
    </source>
</evidence>
<feature type="domain" description="GGDEF" evidence="4">
    <location>
        <begin position="133"/>
        <end position="263"/>
    </location>
</feature>
<keyword evidence="3" id="KW-0472">Membrane</keyword>
<dbReference type="SUPFAM" id="SSF55073">
    <property type="entry name" value="Nucleotide cyclase"/>
    <property type="match status" value="1"/>
</dbReference>
<keyword evidence="3" id="KW-1133">Transmembrane helix</keyword>
<dbReference type="Proteomes" id="UP000190064">
    <property type="component" value="Unassembled WGS sequence"/>
</dbReference>
<keyword evidence="6" id="KW-1185">Reference proteome</keyword>
<dbReference type="InterPro" id="IPR050469">
    <property type="entry name" value="Diguanylate_Cyclase"/>
</dbReference>
<dbReference type="InterPro" id="IPR043128">
    <property type="entry name" value="Rev_trsase/Diguanyl_cyclase"/>
</dbReference>
<dbReference type="InterPro" id="IPR029787">
    <property type="entry name" value="Nucleotide_cyclase"/>
</dbReference>
<organism evidence="5 6">
    <name type="scientific">Oceanospirillum linum</name>
    <dbReference type="NCBI Taxonomy" id="966"/>
    <lineage>
        <taxon>Bacteria</taxon>
        <taxon>Pseudomonadati</taxon>
        <taxon>Pseudomonadota</taxon>
        <taxon>Gammaproteobacteria</taxon>
        <taxon>Oceanospirillales</taxon>
        <taxon>Oceanospirillaceae</taxon>
        <taxon>Oceanospirillum</taxon>
    </lineage>
</organism>
<dbReference type="NCBIfam" id="TIGR00254">
    <property type="entry name" value="GGDEF"/>
    <property type="match status" value="1"/>
</dbReference>
<dbReference type="EMBL" id="MTSD02000009">
    <property type="protein sequence ID" value="OOV86093.1"/>
    <property type="molecule type" value="Genomic_DNA"/>
</dbReference>
<dbReference type="PANTHER" id="PTHR45138:SF9">
    <property type="entry name" value="DIGUANYLATE CYCLASE DGCM-RELATED"/>
    <property type="match status" value="1"/>
</dbReference>
<dbReference type="SMART" id="SM00267">
    <property type="entry name" value="GGDEF"/>
    <property type="match status" value="1"/>
</dbReference>
<dbReference type="Gene3D" id="3.30.70.270">
    <property type="match status" value="1"/>
</dbReference>
<comment type="catalytic activity">
    <reaction evidence="2">
        <text>2 GTP = 3',3'-c-di-GMP + 2 diphosphate</text>
        <dbReference type="Rhea" id="RHEA:24898"/>
        <dbReference type="ChEBI" id="CHEBI:33019"/>
        <dbReference type="ChEBI" id="CHEBI:37565"/>
        <dbReference type="ChEBI" id="CHEBI:58805"/>
        <dbReference type="EC" id="2.7.7.65"/>
    </reaction>
</comment>
<protein>
    <recommendedName>
        <fullName evidence="1">diguanylate cyclase</fullName>
        <ecNumber evidence="1">2.7.7.65</ecNumber>
    </recommendedName>
</protein>
<feature type="transmembrane region" description="Helical" evidence="3">
    <location>
        <begin position="21"/>
        <end position="46"/>
    </location>
</feature>
<keyword evidence="3" id="KW-0812">Transmembrane</keyword>
<accession>A0A1T1H8B9</accession>
<reference evidence="5" key="1">
    <citation type="submission" date="2017-02" db="EMBL/GenBank/DDBJ databases">
        <title>Draft Genome Sequence of the Salt Water Bacterium Oceanospirillum linum ATCC 11336.</title>
        <authorList>
            <person name="Trachtenberg A.M."/>
            <person name="Carney J.G."/>
            <person name="Linnane J.D."/>
            <person name="Rheaume B.A."/>
            <person name="Pitts N.L."/>
            <person name="Mykles D.L."/>
            <person name="Maclea K.S."/>
        </authorList>
    </citation>
    <scope>NUCLEOTIDE SEQUENCE [LARGE SCALE GENOMIC DNA]</scope>
    <source>
        <strain evidence="5">ATCC 11336</strain>
    </source>
</reference>
<comment type="caution">
    <text evidence="5">The sequence shown here is derived from an EMBL/GenBank/DDBJ whole genome shotgun (WGS) entry which is preliminary data.</text>
</comment>
<proteinExistence type="predicted"/>
<evidence type="ECO:0000256" key="2">
    <source>
        <dbReference type="ARBA" id="ARBA00034247"/>
    </source>
</evidence>
<dbReference type="AlphaFoldDB" id="A0A1T1H8B9"/>
<dbReference type="GO" id="GO:0052621">
    <property type="term" value="F:diguanylate cyclase activity"/>
    <property type="evidence" value="ECO:0007669"/>
    <property type="project" value="UniProtKB-EC"/>
</dbReference>
<gene>
    <name evidence="5" type="ORF">BTA35_0215260</name>
</gene>
<dbReference type="STRING" id="966.BTA35_0215260"/>
<dbReference type="CDD" id="cd01949">
    <property type="entry name" value="GGDEF"/>
    <property type="match status" value="1"/>
</dbReference>
<dbReference type="PROSITE" id="PS50887">
    <property type="entry name" value="GGDEF"/>
    <property type="match status" value="1"/>
</dbReference>